<organism evidence="3 4">
    <name type="scientific">Actinokineospora auranticolor</name>
    <dbReference type="NCBI Taxonomy" id="155976"/>
    <lineage>
        <taxon>Bacteria</taxon>
        <taxon>Bacillati</taxon>
        <taxon>Actinomycetota</taxon>
        <taxon>Actinomycetes</taxon>
        <taxon>Pseudonocardiales</taxon>
        <taxon>Pseudonocardiaceae</taxon>
        <taxon>Actinokineospora</taxon>
    </lineage>
</organism>
<reference evidence="3 4" key="1">
    <citation type="submission" date="2018-02" db="EMBL/GenBank/DDBJ databases">
        <title>Genomic Encyclopedia of Archaeal and Bacterial Type Strains, Phase II (KMG-II): from individual species to whole genera.</title>
        <authorList>
            <person name="Goeker M."/>
        </authorList>
    </citation>
    <scope>NUCLEOTIDE SEQUENCE [LARGE SCALE GENOMIC DNA]</scope>
    <source>
        <strain evidence="3 4">YU 961-1</strain>
    </source>
</reference>
<keyword evidence="2" id="KW-1133">Transmembrane helix</keyword>
<keyword evidence="2" id="KW-0812">Transmembrane</keyword>
<evidence type="ECO:0000313" key="4">
    <source>
        <dbReference type="Proteomes" id="UP000239203"/>
    </source>
</evidence>
<evidence type="ECO:0000256" key="1">
    <source>
        <dbReference type="SAM" id="MobiDB-lite"/>
    </source>
</evidence>
<dbReference type="EMBL" id="PTIX01000007">
    <property type="protein sequence ID" value="PPK67547.1"/>
    <property type="molecule type" value="Genomic_DNA"/>
</dbReference>
<feature type="compositionally biased region" description="Low complexity" evidence="1">
    <location>
        <begin position="59"/>
        <end position="68"/>
    </location>
</feature>
<evidence type="ECO:0000313" key="3">
    <source>
        <dbReference type="EMBL" id="PPK67547.1"/>
    </source>
</evidence>
<feature type="region of interest" description="Disordered" evidence="1">
    <location>
        <begin position="55"/>
        <end position="172"/>
    </location>
</feature>
<dbReference type="Proteomes" id="UP000239203">
    <property type="component" value="Unassembled WGS sequence"/>
</dbReference>
<dbReference type="RefSeq" id="WP_104479643.1">
    <property type="nucleotide sequence ID" value="NZ_CP154825.1"/>
</dbReference>
<gene>
    <name evidence="3" type="ORF">CLV40_107212</name>
</gene>
<feature type="transmembrane region" description="Helical" evidence="2">
    <location>
        <begin position="29"/>
        <end position="48"/>
    </location>
</feature>
<evidence type="ECO:0000256" key="2">
    <source>
        <dbReference type="SAM" id="Phobius"/>
    </source>
</evidence>
<name>A0A2S6GQT8_9PSEU</name>
<feature type="compositionally biased region" description="Polar residues" evidence="1">
    <location>
        <begin position="121"/>
        <end position="132"/>
    </location>
</feature>
<keyword evidence="2" id="KW-0472">Membrane</keyword>
<dbReference type="AlphaFoldDB" id="A0A2S6GQT8"/>
<proteinExistence type="predicted"/>
<keyword evidence="4" id="KW-1185">Reference proteome</keyword>
<accession>A0A2S6GQT8</accession>
<feature type="compositionally biased region" description="Low complexity" evidence="1">
    <location>
        <begin position="133"/>
        <end position="149"/>
    </location>
</feature>
<protein>
    <submittedName>
        <fullName evidence="3">Uncharacterized protein</fullName>
    </submittedName>
</protein>
<dbReference type="OrthoDB" id="3638805at2"/>
<sequence>MVLALVLLLVLAALGLLIAALTTANTLWAWISVTISVVAAVILVVDWVGARRRRRAAADAEPTATRDTGIASSPAGTGAAADRDDLDVDPFTDQGPPSGDLAWLGADAPPERAPDNRTPVGYTSGSQTPGSQTPGSPASGSRTSGSRSADIGDDQLEATGFHAPPSRFEDSGQHEPVALADLPTNLDPDREPPEEATDAADLLIVADLRVDVRVLDERPRYHLPRCAWLGARPSITLPAAEARELGFTPCAICTPDAVLAARHREGRGPRQPRPTDAG</sequence>
<comment type="caution">
    <text evidence="3">The sequence shown here is derived from an EMBL/GenBank/DDBJ whole genome shotgun (WGS) entry which is preliminary data.</text>
</comment>